<dbReference type="EMBL" id="CP066539">
    <property type="protein sequence ID" value="QRL02431.1"/>
    <property type="molecule type" value="Genomic_DNA"/>
</dbReference>
<dbReference type="RefSeq" id="WP_146941905.1">
    <property type="nucleotide sequence ID" value="NZ_BJUL01000001.1"/>
</dbReference>
<accession>A0AAP9ZBL4</accession>
<protein>
    <submittedName>
        <fullName evidence="1">Uncharacterized protein</fullName>
    </submittedName>
</protein>
<gene>
    <name evidence="1" type="ORF">JDS37_14140</name>
</gene>
<evidence type="ECO:0000313" key="2">
    <source>
        <dbReference type="Proteomes" id="UP000663479"/>
    </source>
</evidence>
<evidence type="ECO:0000313" key="1">
    <source>
        <dbReference type="EMBL" id="QRL02431.1"/>
    </source>
</evidence>
<sequence>MKSSPNNRINAIMDALLSAHEEAQRISYSSLHRMPEYFMTMRVADYFAENFVNFGYRLEAQVKRTFEASDMNVSDISDLLCETDLRSDGRFDLVLHTGKKGRPAHILEFKRGDKTSGMLSDISRLAQISKSAGRHSLKTNYLVLTRRCPSEKNTIDRLIQRLDTALHEVGLGDIEVNIVSSDPQFPYLNANREVVPDRAFQIVILEIQG</sequence>
<organism evidence="1 2">
    <name type="scientific">Vreelandella venusta</name>
    <dbReference type="NCBI Taxonomy" id="44935"/>
    <lineage>
        <taxon>Bacteria</taxon>
        <taxon>Pseudomonadati</taxon>
        <taxon>Pseudomonadota</taxon>
        <taxon>Gammaproteobacteria</taxon>
        <taxon>Oceanospirillales</taxon>
        <taxon>Halomonadaceae</taxon>
        <taxon>Vreelandella</taxon>
    </lineage>
</organism>
<reference evidence="1" key="1">
    <citation type="submission" date="2020-12" db="EMBL/GenBank/DDBJ databases">
        <title>Genome reconstruction of Halomonas venusta strain DSM 4743.</title>
        <authorList>
            <person name="Aguirre-Garrido J.F."/>
            <person name="Hernandez-Soto L.M."/>
            <person name="Martinez-Abarca F."/>
        </authorList>
    </citation>
    <scope>NUCLEOTIDE SEQUENCE</scope>
    <source>
        <strain evidence="1">4743</strain>
    </source>
</reference>
<name>A0AAP9ZBL4_9GAMM</name>
<dbReference type="AlphaFoldDB" id="A0AAP9ZBL4"/>
<dbReference type="Proteomes" id="UP000663479">
    <property type="component" value="Chromosome"/>
</dbReference>
<proteinExistence type="predicted"/>